<accession>A0A3S2VPW4</accession>
<dbReference type="Pfam" id="PF04471">
    <property type="entry name" value="Mrr_cat"/>
    <property type="match status" value="1"/>
</dbReference>
<reference evidence="3" key="1">
    <citation type="submission" date="2019-01" db="EMBL/GenBank/DDBJ databases">
        <title>Gri0909 isolated from a small marine red alga.</title>
        <authorList>
            <person name="Kim J."/>
            <person name="Jeong S.E."/>
            <person name="Jeon C.O."/>
        </authorList>
    </citation>
    <scope>NUCLEOTIDE SEQUENCE [LARGE SCALE GENOMIC DNA]</scope>
    <source>
        <strain evidence="3">Gri0909</strain>
    </source>
</reference>
<dbReference type="GO" id="GO:0004519">
    <property type="term" value="F:endonuclease activity"/>
    <property type="evidence" value="ECO:0007669"/>
    <property type="project" value="UniProtKB-KW"/>
</dbReference>
<proteinExistence type="predicted"/>
<dbReference type="OrthoDB" id="8443591at2"/>
<name>A0A3S2VPW4_9PROT</name>
<dbReference type="Gene3D" id="3.40.1350.10">
    <property type="match status" value="1"/>
</dbReference>
<dbReference type="Proteomes" id="UP000287447">
    <property type="component" value="Unassembled WGS sequence"/>
</dbReference>
<dbReference type="GO" id="GO:0009307">
    <property type="term" value="P:DNA restriction-modification system"/>
    <property type="evidence" value="ECO:0007669"/>
    <property type="project" value="InterPro"/>
</dbReference>
<dbReference type="AlphaFoldDB" id="A0A3S2VPW4"/>
<sequence length="300" mass="33126">MSDYKDLEILVAKIQSELAPGAEVLHNQQLPGRHSGRKRQIDVLVKDRIGQYEVEIVIDCKDYKRPVDVKGVEEFNGLVQDVGAHKGVLVCPVGFSEAAKTRAEGLQISLYSPVDTDEHKWTASVMMQTVCDFRGAAMSFGLSMSAPLPFKLPYDFQYVSSVSNKAGENLGSMFDIAARKWNLGELPVEPGDHGDLRIFGENPHMDNGYGTNVRVDLRVGLKVHRQLFLGALPISQISGFRDEIAGGVITNAFEVGLVDPNEVLETWEKIESLDGLDPAEALLVQGLIGWDNDFPEHQTY</sequence>
<dbReference type="InterPro" id="IPR011856">
    <property type="entry name" value="tRNA_endonuc-like_dom_sf"/>
</dbReference>
<keyword evidence="2" id="KW-0255">Endonuclease</keyword>
<dbReference type="InterPro" id="IPR007560">
    <property type="entry name" value="Restrct_endonuc_IV_Mrr"/>
</dbReference>
<keyword evidence="2" id="KW-0540">Nuclease</keyword>
<keyword evidence="3" id="KW-1185">Reference proteome</keyword>
<dbReference type="RefSeq" id="WP_127765665.1">
    <property type="nucleotide sequence ID" value="NZ_SADE01000002.1"/>
</dbReference>
<dbReference type="SUPFAM" id="SSF52980">
    <property type="entry name" value="Restriction endonuclease-like"/>
    <property type="match status" value="1"/>
</dbReference>
<dbReference type="GO" id="GO:0003677">
    <property type="term" value="F:DNA binding"/>
    <property type="evidence" value="ECO:0007669"/>
    <property type="project" value="InterPro"/>
</dbReference>
<evidence type="ECO:0000313" key="2">
    <source>
        <dbReference type="EMBL" id="RVU36189.1"/>
    </source>
</evidence>
<dbReference type="InterPro" id="IPR011335">
    <property type="entry name" value="Restrct_endonuc-II-like"/>
</dbReference>
<evidence type="ECO:0000313" key="3">
    <source>
        <dbReference type="Proteomes" id="UP000287447"/>
    </source>
</evidence>
<feature type="domain" description="Restriction endonuclease type IV Mrr" evidence="1">
    <location>
        <begin position="36"/>
        <end position="110"/>
    </location>
</feature>
<evidence type="ECO:0000259" key="1">
    <source>
        <dbReference type="Pfam" id="PF04471"/>
    </source>
</evidence>
<gene>
    <name evidence="2" type="ORF">EOI86_13270</name>
</gene>
<comment type="caution">
    <text evidence="2">The sequence shown here is derived from an EMBL/GenBank/DDBJ whole genome shotgun (WGS) entry which is preliminary data.</text>
</comment>
<organism evidence="2 3">
    <name type="scientific">Hwanghaeella grinnelliae</name>
    <dbReference type="NCBI Taxonomy" id="2500179"/>
    <lineage>
        <taxon>Bacteria</taxon>
        <taxon>Pseudomonadati</taxon>
        <taxon>Pseudomonadota</taxon>
        <taxon>Alphaproteobacteria</taxon>
        <taxon>Rhodospirillales</taxon>
        <taxon>Rhodospirillaceae</taxon>
        <taxon>Hwanghaeella</taxon>
    </lineage>
</organism>
<protein>
    <submittedName>
        <fullName evidence="2">Restriction endonuclease</fullName>
    </submittedName>
</protein>
<keyword evidence="2" id="KW-0378">Hydrolase</keyword>
<dbReference type="EMBL" id="SADE01000002">
    <property type="protein sequence ID" value="RVU36189.1"/>
    <property type="molecule type" value="Genomic_DNA"/>
</dbReference>